<protein>
    <recommendedName>
        <fullName evidence="7">Phosphatidate cytidylyltransferase</fullName>
        <ecNumber evidence="6">2.7.7.41</ecNumber>
    </recommendedName>
    <alternativeName>
        <fullName evidence="20">CDP-DAG synthase</fullName>
    </alternativeName>
    <alternativeName>
        <fullName evidence="22">CDP-DG synthase</fullName>
    </alternativeName>
    <alternativeName>
        <fullName evidence="18">CDP-diacylglycerol synthase</fullName>
    </alternativeName>
    <alternativeName>
        <fullName evidence="21">CDP-diglyceride pyrophosphorylase</fullName>
    </alternativeName>
    <alternativeName>
        <fullName evidence="23">CDP-diglyceride synthase</fullName>
    </alternativeName>
    <alternativeName>
        <fullName evidence="19">CTP:phosphatidate cytidylyltransferase</fullName>
    </alternativeName>
</protein>
<keyword evidence="11 25" id="KW-0812">Transmembrane</keyword>
<evidence type="ECO:0000256" key="6">
    <source>
        <dbReference type="ARBA" id="ARBA00012487"/>
    </source>
</evidence>
<accession>A0A538SCC5</accession>
<reference evidence="26 27" key="1">
    <citation type="journal article" date="2019" name="Nat. Microbiol.">
        <title>Mediterranean grassland soil C-N compound turnover is dependent on rainfall and depth, and is mediated by genomically divergent microorganisms.</title>
        <authorList>
            <person name="Diamond S."/>
            <person name="Andeer P.F."/>
            <person name="Li Z."/>
            <person name="Crits-Christoph A."/>
            <person name="Burstein D."/>
            <person name="Anantharaman K."/>
            <person name="Lane K.R."/>
            <person name="Thomas B.C."/>
            <person name="Pan C."/>
            <person name="Northen T.R."/>
            <person name="Banfield J.F."/>
        </authorList>
    </citation>
    <scope>NUCLEOTIDE SEQUENCE [LARGE SCALE GENOMIC DNA]</scope>
    <source>
        <strain evidence="26">WS_2</strain>
    </source>
</reference>
<evidence type="ECO:0000313" key="26">
    <source>
        <dbReference type="EMBL" id="TMQ49031.1"/>
    </source>
</evidence>
<dbReference type="PANTHER" id="PTHR46382">
    <property type="entry name" value="PHOSPHATIDATE CYTIDYLYLTRANSFERASE"/>
    <property type="match status" value="1"/>
</dbReference>
<evidence type="ECO:0000256" key="13">
    <source>
        <dbReference type="ARBA" id="ARBA00022989"/>
    </source>
</evidence>
<organism evidence="26 27">
    <name type="scientific">Eiseniibacteriota bacterium</name>
    <dbReference type="NCBI Taxonomy" id="2212470"/>
    <lineage>
        <taxon>Bacteria</taxon>
        <taxon>Candidatus Eiseniibacteriota</taxon>
    </lineage>
</organism>
<keyword evidence="12" id="KW-0548">Nucleotidyltransferase</keyword>
<evidence type="ECO:0000256" key="19">
    <source>
        <dbReference type="ARBA" id="ARBA00031825"/>
    </source>
</evidence>
<evidence type="ECO:0000256" key="14">
    <source>
        <dbReference type="ARBA" id="ARBA00023098"/>
    </source>
</evidence>
<evidence type="ECO:0000256" key="24">
    <source>
        <dbReference type="SAM" id="MobiDB-lite"/>
    </source>
</evidence>
<evidence type="ECO:0000256" key="4">
    <source>
        <dbReference type="ARBA" id="ARBA00005189"/>
    </source>
</evidence>
<dbReference type="Proteomes" id="UP000317716">
    <property type="component" value="Unassembled WGS sequence"/>
</dbReference>
<comment type="subcellular location">
    <subcellularLocation>
        <location evidence="2">Cell membrane</location>
        <topology evidence="2">Multi-pass membrane protein</topology>
    </subcellularLocation>
</comment>
<evidence type="ECO:0000256" key="10">
    <source>
        <dbReference type="ARBA" id="ARBA00022679"/>
    </source>
</evidence>
<dbReference type="GO" id="GO:0016024">
    <property type="term" value="P:CDP-diacylglycerol biosynthetic process"/>
    <property type="evidence" value="ECO:0007669"/>
    <property type="project" value="TreeGrafter"/>
</dbReference>
<keyword evidence="13 25" id="KW-1133">Transmembrane helix</keyword>
<sequence>MAARLRRAVDHRHAVAGFSAAPSLPGGGGLPAPRTAIRTGGLSAAREATSVRPAEQAPGAEPAAGAPKPPGWSLRWRVASGLVFVPLLILLARAGGLAFAGFVALQVTLGLTEFYRMMRGKGLEPHMRLGILAGLGVLWTALHPHGSQGGLLATALLLLVLGLSLRRAPRPRQVESMAVTLFGVLYVGWLSAHLVLLRELPWRAGYEYSAGASYVLLAFFVTWSCDTGAYAVGRTFGRRRPWALISPRKSLEGSIGGLFASVAGAFVARAWFAPYLAPWDPLALGLLVGVFAQVGDLVESLPLAHRTCCSHSS</sequence>
<comment type="pathway">
    <text evidence="3">Phospholipid metabolism; CDP-diacylglycerol biosynthesis; CDP-diacylglycerol from sn-glycerol 3-phosphate: step 3/3.</text>
</comment>
<gene>
    <name evidence="26" type="ORF">E6K72_12560</name>
</gene>
<proteinExistence type="inferred from homology"/>
<evidence type="ECO:0000313" key="27">
    <source>
        <dbReference type="Proteomes" id="UP000317716"/>
    </source>
</evidence>
<evidence type="ECO:0000256" key="22">
    <source>
        <dbReference type="ARBA" id="ARBA00032743"/>
    </source>
</evidence>
<evidence type="ECO:0000256" key="1">
    <source>
        <dbReference type="ARBA" id="ARBA00001698"/>
    </source>
</evidence>
<keyword evidence="16" id="KW-0594">Phospholipid biosynthesis</keyword>
<keyword evidence="8" id="KW-1003">Cell membrane</keyword>
<dbReference type="Pfam" id="PF01148">
    <property type="entry name" value="CTP_transf_1"/>
    <property type="match status" value="1"/>
</dbReference>
<comment type="catalytic activity">
    <reaction evidence="1">
        <text>a 1,2-diacyl-sn-glycero-3-phosphate + CTP + H(+) = a CDP-1,2-diacyl-sn-glycerol + diphosphate</text>
        <dbReference type="Rhea" id="RHEA:16229"/>
        <dbReference type="ChEBI" id="CHEBI:15378"/>
        <dbReference type="ChEBI" id="CHEBI:33019"/>
        <dbReference type="ChEBI" id="CHEBI:37563"/>
        <dbReference type="ChEBI" id="CHEBI:58332"/>
        <dbReference type="ChEBI" id="CHEBI:58608"/>
        <dbReference type="EC" id="2.7.7.41"/>
    </reaction>
</comment>
<keyword evidence="15 25" id="KW-0472">Membrane</keyword>
<name>A0A538SCC5_UNCEI</name>
<comment type="similarity">
    <text evidence="5">Belongs to the CDS family.</text>
</comment>
<evidence type="ECO:0000256" key="16">
    <source>
        <dbReference type="ARBA" id="ARBA00023209"/>
    </source>
</evidence>
<dbReference type="EC" id="2.7.7.41" evidence="6"/>
<evidence type="ECO:0000256" key="18">
    <source>
        <dbReference type="ARBA" id="ARBA00029893"/>
    </source>
</evidence>
<feature type="compositionally biased region" description="Low complexity" evidence="24">
    <location>
        <begin position="53"/>
        <end position="66"/>
    </location>
</feature>
<feature type="transmembrane region" description="Helical" evidence="25">
    <location>
        <begin position="177"/>
        <end position="196"/>
    </location>
</feature>
<evidence type="ECO:0000256" key="9">
    <source>
        <dbReference type="ARBA" id="ARBA00022516"/>
    </source>
</evidence>
<evidence type="ECO:0000256" key="21">
    <source>
        <dbReference type="ARBA" id="ARBA00032396"/>
    </source>
</evidence>
<evidence type="ECO:0000256" key="3">
    <source>
        <dbReference type="ARBA" id="ARBA00005119"/>
    </source>
</evidence>
<evidence type="ECO:0000256" key="11">
    <source>
        <dbReference type="ARBA" id="ARBA00022692"/>
    </source>
</evidence>
<dbReference type="GO" id="GO:0004605">
    <property type="term" value="F:phosphatidate cytidylyltransferase activity"/>
    <property type="evidence" value="ECO:0007669"/>
    <property type="project" value="UniProtKB-EC"/>
</dbReference>
<evidence type="ECO:0000256" key="8">
    <source>
        <dbReference type="ARBA" id="ARBA00022475"/>
    </source>
</evidence>
<evidence type="ECO:0000256" key="15">
    <source>
        <dbReference type="ARBA" id="ARBA00023136"/>
    </source>
</evidence>
<evidence type="ECO:0000256" key="17">
    <source>
        <dbReference type="ARBA" id="ARBA00023264"/>
    </source>
</evidence>
<evidence type="ECO:0000256" key="23">
    <source>
        <dbReference type="ARBA" id="ARBA00033406"/>
    </source>
</evidence>
<keyword evidence="17" id="KW-1208">Phospholipid metabolism</keyword>
<dbReference type="GO" id="GO:0005886">
    <property type="term" value="C:plasma membrane"/>
    <property type="evidence" value="ECO:0007669"/>
    <property type="project" value="UniProtKB-SubCell"/>
</dbReference>
<evidence type="ECO:0000256" key="12">
    <source>
        <dbReference type="ARBA" id="ARBA00022695"/>
    </source>
</evidence>
<evidence type="ECO:0000256" key="7">
    <source>
        <dbReference type="ARBA" id="ARBA00019373"/>
    </source>
</evidence>
<evidence type="ECO:0000256" key="25">
    <source>
        <dbReference type="SAM" id="Phobius"/>
    </source>
</evidence>
<evidence type="ECO:0000256" key="5">
    <source>
        <dbReference type="ARBA" id="ARBA00010185"/>
    </source>
</evidence>
<evidence type="ECO:0000256" key="2">
    <source>
        <dbReference type="ARBA" id="ARBA00004651"/>
    </source>
</evidence>
<feature type="transmembrane region" description="Helical" evidence="25">
    <location>
        <begin position="208"/>
        <end position="232"/>
    </location>
</feature>
<evidence type="ECO:0000256" key="20">
    <source>
        <dbReference type="ARBA" id="ARBA00032253"/>
    </source>
</evidence>
<dbReference type="EMBL" id="VBOS01000460">
    <property type="protein sequence ID" value="TMQ49031.1"/>
    <property type="molecule type" value="Genomic_DNA"/>
</dbReference>
<feature type="region of interest" description="Disordered" evidence="24">
    <location>
        <begin position="41"/>
        <end position="69"/>
    </location>
</feature>
<feature type="transmembrane region" description="Helical" evidence="25">
    <location>
        <begin position="148"/>
        <end position="165"/>
    </location>
</feature>
<comment type="caution">
    <text evidence="26">The sequence shown here is derived from an EMBL/GenBank/DDBJ whole genome shotgun (WGS) entry which is preliminary data.</text>
</comment>
<keyword evidence="14" id="KW-0443">Lipid metabolism</keyword>
<keyword evidence="10" id="KW-0808">Transferase</keyword>
<comment type="pathway">
    <text evidence="4">Lipid metabolism.</text>
</comment>
<feature type="transmembrane region" description="Helical" evidence="25">
    <location>
        <begin position="78"/>
        <end position="105"/>
    </location>
</feature>
<keyword evidence="9" id="KW-0444">Lipid biosynthesis</keyword>
<dbReference type="PANTHER" id="PTHR46382:SF1">
    <property type="entry name" value="PHOSPHATIDATE CYTIDYLYLTRANSFERASE"/>
    <property type="match status" value="1"/>
</dbReference>
<feature type="transmembrane region" description="Helical" evidence="25">
    <location>
        <begin position="253"/>
        <end position="272"/>
    </location>
</feature>
<dbReference type="AlphaFoldDB" id="A0A538SCC5"/>